<sequence>LTLSIDYVTVYSPIVSKITTINIIDLQKLEISNLSIFALQLREIFISIEKNLKSAKIKYLFHSESIQTIAKSCPSLQEITIYYCEESSFCLEKFISIFQNCQQLNAFDFSNWSVEALEEDLQPSNTFVKIFSYFPNCKNLEEDEFNCRNGEYREKKCQWNIKHLVLYKKLRIEFSLAKMQIQIETENELDNDITIIKQLTKAGAFWRFFETLLFAEFDLFLTTITDRKYKQFSIFTGIGDTNTSNLLL</sequence>
<gene>
    <name evidence="1" type="ORF">RPERSI_LOCUS17910</name>
</gene>
<name>A0ACA9R9H1_9GLOM</name>
<organism evidence="1 2">
    <name type="scientific">Racocetra persica</name>
    <dbReference type="NCBI Taxonomy" id="160502"/>
    <lineage>
        <taxon>Eukaryota</taxon>
        <taxon>Fungi</taxon>
        <taxon>Fungi incertae sedis</taxon>
        <taxon>Mucoromycota</taxon>
        <taxon>Glomeromycotina</taxon>
        <taxon>Glomeromycetes</taxon>
        <taxon>Diversisporales</taxon>
        <taxon>Gigasporaceae</taxon>
        <taxon>Racocetra</taxon>
    </lineage>
</organism>
<accession>A0ACA9R9H1</accession>
<dbReference type="EMBL" id="CAJVQC010046550">
    <property type="protein sequence ID" value="CAG8783202.1"/>
    <property type="molecule type" value="Genomic_DNA"/>
</dbReference>
<keyword evidence="2" id="KW-1185">Reference proteome</keyword>
<reference evidence="1" key="1">
    <citation type="submission" date="2021-06" db="EMBL/GenBank/DDBJ databases">
        <authorList>
            <person name="Kallberg Y."/>
            <person name="Tangrot J."/>
            <person name="Rosling A."/>
        </authorList>
    </citation>
    <scope>NUCLEOTIDE SEQUENCE</scope>
    <source>
        <strain evidence="1">MA461A</strain>
    </source>
</reference>
<evidence type="ECO:0000313" key="2">
    <source>
        <dbReference type="Proteomes" id="UP000789920"/>
    </source>
</evidence>
<proteinExistence type="predicted"/>
<protein>
    <submittedName>
        <fullName evidence="1">19644_t:CDS:1</fullName>
    </submittedName>
</protein>
<comment type="caution">
    <text evidence="1">The sequence shown here is derived from an EMBL/GenBank/DDBJ whole genome shotgun (WGS) entry which is preliminary data.</text>
</comment>
<dbReference type="Proteomes" id="UP000789920">
    <property type="component" value="Unassembled WGS sequence"/>
</dbReference>
<feature type="non-terminal residue" evidence="1">
    <location>
        <position position="1"/>
    </location>
</feature>
<evidence type="ECO:0000313" key="1">
    <source>
        <dbReference type="EMBL" id="CAG8783202.1"/>
    </source>
</evidence>